<reference evidence="1 2" key="1">
    <citation type="journal article" date="2016" name="Nat. Commun.">
        <title>Thousands of microbial genomes shed light on interconnected biogeochemical processes in an aquifer system.</title>
        <authorList>
            <person name="Anantharaman K."/>
            <person name="Brown C.T."/>
            <person name="Hug L.A."/>
            <person name="Sharon I."/>
            <person name="Castelle C.J."/>
            <person name="Probst A.J."/>
            <person name="Thomas B.C."/>
            <person name="Singh A."/>
            <person name="Wilkins M.J."/>
            <person name="Karaoz U."/>
            <person name="Brodie E.L."/>
            <person name="Williams K.H."/>
            <person name="Hubbard S.S."/>
            <person name="Banfield J.F."/>
        </authorList>
    </citation>
    <scope>NUCLEOTIDE SEQUENCE [LARGE SCALE GENOMIC DNA]</scope>
</reference>
<sequence length="81" mass="9019">MTRAKEMNQGTRMERIQELFASTRFNTINVCRVCPTCSAVVTDPLGPDKDEGTEIGEFAKRCTGMKANGTRKSGVRCILYQ</sequence>
<gene>
    <name evidence="1" type="ORF">A3E44_02965</name>
</gene>
<proteinExistence type="predicted"/>
<accession>A0A1F8AUB0</accession>
<evidence type="ECO:0000313" key="1">
    <source>
        <dbReference type="EMBL" id="OGM55220.1"/>
    </source>
</evidence>
<organism evidence="1 2">
    <name type="scientific">Candidatus Woesebacteria bacterium RIFCSPHIGHO2_12_FULL_41_24</name>
    <dbReference type="NCBI Taxonomy" id="1802510"/>
    <lineage>
        <taxon>Bacteria</taxon>
        <taxon>Candidatus Woeseibacteriota</taxon>
    </lineage>
</organism>
<name>A0A1F8AUB0_9BACT</name>
<dbReference type="Proteomes" id="UP000178603">
    <property type="component" value="Unassembled WGS sequence"/>
</dbReference>
<dbReference type="EMBL" id="MGGW01000004">
    <property type="protein sequence ID" value="OGM55220.1"/>
    <property type="molecule type" value="Genomic_DNA"/>
</dbReference>
<dbReference type="AlphaFoldDB" id="A0A1F8AUB0"/>
<protein>
    <submittedName>
        <fullName evidence="1">Uncharacterized protein</fullName>
    </submittedName>
</protein>
<comment type="caution">
    <text evidence="1">The sequence shown here is derived from an EMBL/GenBank/DDBJ whole genome shotgun (WGS) entry which is preliminary data.</text>
</comment>
<evidence type="ECO:0000313" key="2">
    <source>
        <dbReference type="Proteomes" id="UP000178603"/>
    </source>
</evidence>